<proteinExistence type="predicted"/>
<dbReference type="AlphaFoldDB" id="A0AAP2MSV4"/>
<dbReference type="RefSeq" id="WP_217085105.1">
    <property type="nucleotide sequence ID" value="NZ_CP090751.1"/>
</dbReference>
<comment type="caution">
    <text evidence="2">The sequence shown here is derived from an EMBL/GenBank/DDBJ whole genome shotgun (WGS) entry which is preliminary data.</text>
</comment>
<feature type="domain" description="Peptidase M28" evidence="1">
    <location>
        <begin position="213"/>
        <end position="404"/>
    </location>
</feature>
<dbReference type="InterPro" id="IPR007484">
    <property type="entry name" value="Peptidase_M28"/>
</dbReference>
<evidence type="ECO:0000259" key="1">
    <source>
        <dbReference type="Pfam" id="PF04389"/>
    </source>
</evidence>
<evidence type="ECO:0000313" key="2">
    <source>
        <dbReference type="EMBL" id="MBU9360827.1"/>
    </source>
</evidence>
<evidence type="ECO:0000313" key="3">
    <source>
        <dbReference type="Proteomes" id="UP001196915"/>
    </source>
</evidence>
<dbReference type="PANTHER" id="PTHR10404:SF46">
    <property type="entry name" value="VACUOLAR PROTEIN SORTING-ASSOCIATED PROTEIN 70"/>
    <property type="match status" value="1"/>
</dbReference>
<reference evidence="2" key="1">
    <citation type="submission" date="2021-06" db="EMBL/GenBank/DDBJ databases">
        <title>A collection of bacterial strains from the Burkholderia cepacia Research Laboratory and Repository.</title>
        <authorList>
            <person name="Lipuma J."/>
            <person name="Spilker T."/>
        </authorList>
    </citation>
    <scope>NUCLEOTIDE SEQUENCE</scope>
    <source>
        <strain evidence="2">AU37435</strain>
    </source>
</reference>
<accession>A0AAP2MSV4</accession>
<protein>
    <submittedName>
        <fullName evidence="2">M28 family peptidase</fullName>
    </submittedName>
</protein>
<dbReference type="PANTHER" id="PTHR10404">
    <property type="entry name" value="N-ACETYLATED-ALPHA-LINKED ACIDIC DIPEPTIDASE"/>
    <property type="match status" value="1"/>
</dbReference>
<name>A0AAP2MSV4_9BURK</name>
<dbReference type="Proteomes" id="UP001196915">
    <property type="component" value="Unassembled WGS sequence"/>
</dbReference>
<dbReference type="EMBL" id="JAHPMX010000048">
    <property type="protein sequence ID" value="MBU9360827.1"/>
    <property type="molecule type" value="Genomic_DNA"/>
</dbReference>
<organism evidence="2 3">
    <name type="scientific">Burkholderia multivorans</name>
    <dbReference type="NCBI Taxonomy" id="87883"/>
    <lineage>
        <taxon>Bacteria</taxon>
        <taxon>Pseudomonadati</taxon>
        <taxon>Pseudomonadota</taxon>
        <taxon>Betaproteobacteria</taxon>
        <taxon>Burkholderiales</taxon>
        <taxon>Burkholderiaceae</taxon>
        <taxon>Burkholderia</taxon>
        <taxon>Burkholderia cepacia complex</taxon>
    </lineage>
</organism>
<gene>
    <name evidence="2" type="ORF">KTE52_31385</name>
</gene>
<dbReference type="InterPro" id="IPR039373">
    <property type="entry name" value="Peptidase_M28B"/>
</dbReference>
<dbReference type="Pfam" id="PF04389">
    <property type="entry name" value="Peptidase_M28"/>
    <property type="match status" value="1"/>
</dbReference>
<sequence length="576" mass="62193">MTSSFAADPASVGISADNLMATVTDIASFGARIAGSDAEAGAARYIAGRLTALGVANEIVEFDAFIHWPGDASISVHVPEPVHMAAAGVSFAKSTGSDALSGQLADVKAGDALDGRIALIDGLPHYDACMKAYQAGAVGLIGISTGPQRHNWQISPLWGAPTDEADIARFSPLPAVQVSAQDGARLREHARLGTRIKLSAPTYAEWRKVRMPVAEIPGEEPYFVLVGGHYCSWGPGATDNATGNALMIELARLLIAGRRPRYGVRFCWWTGHEQGGYAGSSWYADHHWSELRRNGIAYINVDNIGARGATTKVLQNTTGELSAYAAAVMRATVGEPSAEDLAFKGWLRRRDKYVDNSRCGRNGDQSFSGIGLPTVQISSYLPPSNEEQIPGSGMGWWWHTADDLPAYAGADVLSVDTLLHWNLLSGLVNPRVLPLDLVAVAKDFLASLKEYEQATSKFVELAWLHDLAEKFLDAARTLDHCEVPATSEASVRRNALLLRVAKLLNPVLHHAISDYEYDITRQSRLLPGLLAALSLDQLDGNDYRMARVALRRKANRIGQALSDAIELVRAEVIHAT</sequence>